<dbReference type="AlphaFoldDB" id="A0A0F6QVA7"/>
<dbReference type="KEGG" id="ccj:UL81_03810"/>
<protein>
    <submittedName>
        <fullName evidence="2">Uncharacterized protein</fullName>
    </submittedName>
</protein>
<proteinExistence type="predicted"/>
<evidence type="ECO:0000313" key="3">
    <source>
        <dbReference type="Proteomes" id="UP000033566"/>
    </source>
</evidence>
<keyword evidence="3" id="KW-1185">Reference proteome</keyword>
<name>A0A0F6QVA7_9CORY</name>
<dbReference type="STRING" id="161896.UL81_03810"/>
<dbReference type="Proteomes" id="UP000033566">
    <property type="component" value="Chromosome"/>
</dbReference>
<gene>
    <name evidence="2" type="ORF">UL81_03810</name>
</gene>
<evidence type="ECO:0000256" key="1">
    <source>
        <dbReference type="SAM" id="MobiDB-lite"/>
    </source>
</evidence>
<reference evidence="2 3" key="1">
    <citation type="journal article" date="2015" name="Genome Announc.">
        <title>Complete Genome Sequence of Corynebacterium camporealensis DSM 44610, Isolated from the Milk of a Manchega Sheep with Subclinical Mastitis.</title>
        <authorList>
            <person name="Ruckert C."/>
            <person name="Albersmeier A."/>
            <person name="Winkler A."/>
            <person name="Tauch A."/>
        </authorList>
    </citation>
    <scope>NUCLEOTIDE SEQUENCE [LARGE SCALE GENOMIC DNA]</scope>
    <source>
        <strain evidence="2 3">DSM 44610</strain>
    </source>
</reference>
<evidence type="ECO:0000313" key="2">
    <source>
        <dbReference type="EMBL" id="AKE38737.1"/>
    </source>
</evidence>
<dbReference type="RefSeq" id="WP_035107136.1">
    <property type="nucleotide sequence ID" value="NZ_CP011311.1"/>
</dbReference>
<dbReference type="HOGENOM" id="CLU_194387_0_0_11"/>
<dbReference type="OrthoDB" id="4427780at2"/>
<dbReference type="PATRIC" id="fig|161896.4.peg.748"/>
<sequence>MSSNPSSNRRTKRRRATRKADVDYDRTADRPPFVSAFDDPSDAGRTVTLDDDAPDDKEGVDFYKEEMPPHYGKGQ</sequence>
<accession>A0A0F6QVA7</accession>
<organism evidence="2 3">
    <name type="scientific">Corynebacterium camporealensis</name>
    <dbReference type="NCBI Taxonomy" id="161896"/>
    <lineage>
        <taxon>Bacteria</taxon>
        <taxon>Bacillati</taxon>
        <taxon>Actinomycetota</taxon>
        <taxon>Actinomycetes</taxon>
        <taxon>Mycobacteriales</taxon>
        <taxon>Corynebacteriaceae</taxon>
        <taxon>Corynebacterium</taxon>
    </lineage>
</organism>
<feature type="region of interest" description="Disordered" evidence="1">
    <location>
        <begin position="1"/>
        <end position="75"/>
    </location>
</feature>
<feature type="compositionally biased region" description="Basic and acidic residues" evidence="1">
    <location>
        <begin position="56"/>
        <end position="68"/>
    </location>
</feature>
<feature type="compositionally biased region" description="Basic and acidic residues" evidence="1">
    <location>
        <begin position="18"/>
        <end position="29"/>
    </location>
</feature>
<dbReference type="EMBL" id="CP011311">
    <property type="protein sequence ID" value="AKE38737.1"/>
    <property type="molecule type" value="Genomic_DNA"/>
</dbReference>